<proteinExistence type="predicted"/>
<organism evidence="1 2">
    <name type="scientific">Ambrosia artemisiifolia</name>
    <name type="common">Common ragweed</name>
    <dbReference type="NCBI Taxonomy" id="4212"/>
    <lineage>
        <taxon>Eukaryota</taxon>
        <taxon>Viridiplantae</taxon>
        <taxon>Streptophyta</taxon>
        <taxon>Embryophyta</taxon>
        <taxon>Tracheophyta</taxon>
        <taxon>Spermatophyta</taxon>
        <taxon>Magnoliopsida</taxon>
        <taxon>eudicotyledons</taxon>
        <taxon>Gunneridae</taxon>
        <taxon>Pentapetalae</taxon>
        <taxon>asterids</taxon>
        <taxon>campanulids</taxon>
        <taxon>Asterales</taxon>
        <taxon>Asteraceae</taxon>
        <taxon>Asteroideae</taxon>
        <taxon>Heliantheae alliance</taxon>
        <taxon>Heliantheae</taxon>
        <taxon>Ambrosia</taxon>
    </lineage>
</organism>
<dbReference type="GO" id="GO:0036258">
    <property type="term" value="P:multivesicular body assembly"/>
    <property type="evidence" value="ECO:0007669"/>
    <property type="project" value="InterPro"/>
</dbReference>
<dbReference type="AlphaFoldDB" id="A0AAD5BUV1"/>
<reference evidence="1" key="1">
    <citation type="submission" date="2022-06" db="EMBL/GenBank/DDBJ databases">
        <title>Uncovering the hologenomic basis of an extraordinary plant invasion.</title>
        <authorList>
            <person name="Bieker V.C."/>
            <person name="Martin M.D."/>
            <person name="Gilbert T."/>
            <person name="Hodgins K."/>
            <person name="Battlay P."/>
            <person name="Petersen B."/>
            <person name="Wilson J."/>
        </authorList>
    </citation>
    <scope>NUCLEOTIDE SEQUENCE</scope>
    <source>
        <strain evidence="1">AA19_3_7</strain>
        <tissue evidence="1">Leaf</tissue>
    </source>
</reference>
<dbReference type="GO" id="GO:0070676">
    <property type="term" value="P:intralumenal vesicle formation"/>
    <property type="evidence" value="ECO:0007669"/>
    <property type="project" value="TreeGrafter"/>
</dbReference>
<dbReference type="PANTHER" id="PTHR46977">
    <property type="entry name" value="PROTEIN FREE1"/>
    <property type="match status" value="1"/>
</dbReference>
<sequence length="53" mass="5776">MKIVKALPKAHTREDVKGGVQKFRVKFLAKGGGQSTMDVLLVYVSASNAWTNV</sequence>
<dbReference type="Proteomes" id="UP001206925">
    <property type="component" value="Unassembled WGS sequence"/>
</dbReference>
<dbReference type="GO" id="GO:0000813">
    <property type="term" value="C:ESCRT I complex"/>
    <property type="evidence" value="ECO:0007669"/>
    <property type="project" value="TreeGrafter"/>
</dbReference>
<dbReference type="GO" id="GO:0043130">
    <property type="term" value="F:ubiquitin binding"/>
    <property type="evidence" value="ECO:0007669"/>
    <property type="project" value="InterPro"/>
</dbReference>
<dbReference type="InterPro" id="IPR045893">
    <property type="entry name" value="FREE1"/>
</dbReference>
<dbReference type="PANTHER" id="PTHR46977:SF1">
    <property type="entry name" value="PROTEIN FREE1"/>
    <property type="match status" value="1"/>
</dbReference>
<evidence type="ECO:0000313" key="1">
    <source>
        <dbReference type="EMBL" id="KAI7730067.1"/>
    </source>
</evidence>
<dbReference type="EMBL" id="JAMZMK010010851">
    <property type="protein sequence ID" value="KAI7730067.1"/>
    <property type="molecule type" value="Genomic_DNA"/>
</dbReference>
<keyword evidence="2" id="KW-1185">Reference proteome</keyword>
<comment type="caution">
    <text evidence="1">The sequence shown here is derived from an EMBL/GenBank/DDBJ whole genome shotgun (WGS) entry which is preliminary data.</text>
</comment>
<accession>A0AAD5BUV1</accession>
<evidence type="ECO:0000313" key="2">
    <source>
        <dbReference type="Proteomes" id="UP001206925"/>
    </source>
</evidence>
<gene>
    <name evidence="1" type="ORF">M8C21_004016</name>
</gene>
<name>A0AAD5BUV1_AMBAR</name>
<dbReference type="GO" id="GO:0031902">
    <property type="term" value="C:late endosome membrane"/>
    <property type="evidence" value="ECO:0007669"/>
    <property type="project" value="TreeGrafter"/>
</dbReference>
<protein>
    <submittedName>
        <fullName evidence="1">Uncharacterized protein</fullName>
    </submittedName>
</protein>